<feature type="region of interest" description="Disordered" evidence="1">
    <location>
        <begin position="141"/>
        <end position="161"/>
    </location>
</feature>
<dbReference type="Proteomes" id="UP000050790">
    <property type="component" value="Unassembled WGS sequence"/>
</dbReference>
<feature type="compositionally biased region" description="Polar residues" evidence="1">
    <location>
        <begin position="1048"/>
        <end position="1058"/>
    </location>
</feature>
<feature type="compositionally biased region" description="Polar residues" evidence="1">
    <location>
        <begin position="229"/>
        <end position="243"/>
    </location>
</feature>
<feature type="compositionally biased region" description="Polar residues" evidence="1">
    <location>
        <begin position="565"/>
        <end position="576"/>
    </location>
</feature>
<evidence type="ECO:0000313" key="3">
    <source>
        <dbReference type="WBParaSite" id="SMRG1_84400.10"/>
    </source>
</evidence>
<feature type="region of interest" description="Disordered" evidence="1">
    <location>
        <begin position="202"/>
        <end position="270"/>
    </location>
</feature>
<feature type="region of interest" description="Disordered" evidence="1">
    <location>
        <begin position="565"/>
        <end position="594"/>
    </location>
</feature>
<feature type="compositionally biased region" description="Basic and acidic residues" evidence="1">
    <location>
        <begin position="71"/>
        <end position="88"/>
    </location>
</feature>
<feature type="region of interest" description="Disordered" evidence="1">
    <location>
        <begin position="69"/>
        <end position="92"/>
    </location>
</feature>
<dbReference type="AlphaFoldDB" id="A0AA85AGV3"/>
<feature type="region of interest" description="Disordered" evidence="1">
    <location>
        <begin position="821"/>
        <end position="843"/>
    </location>
</feature>
<protein>
    <submittedName>
        <fullName evidence="3">Uncharacterized protein</fullName>
    </submittedName>
</protein>
<evidence type="ECO:0000256" key="1">
    <source>
        <dbReference type="SAM" id="MobiDB-lite"/>
    </source>
</evidence>
<organism evidence="2 3">
    <name type="scientific">Schistosoma margrebowiei</name>
    <dbReference type="NCBI Taxonomy" id="48269"/>
    <lineage>
        <taxon>Eukaryota</taxon>
        <taxon>Metazoa</taxon>
        <taxon>Spiralia</taxon>
        <taxon>Lophotrochozoa</taxon>
        <taxon>Platyhelminthes</taxon>
        <taxon>Trematoda</taxon>
        <taxon>Digenea</taxon>
        <taxon>Strigeidida</taxon>
        <taxon>Schistosomatoidea</taxon>
        <taxon>Schistosomatidae</taxon>
        <taxon>Schistosoma</taxon>
    </lineage>
</organism>
<feature type="region of interest" description="Disordered" evidence="1">
    <location>
        <begin position="1048"/>
        <end position="1069"/>
    </location>
</feature>
<proteinExistence type="predicted"/>
<sequence>MESTEVNCSENSAVQENTTTITITSTTTVNNITTDKTTEDHYDYHDNQTEVLTKTIHSDLCNSNDLQSSIHSHETNASELKVDDHETENPQNLNKTNVITTGIMIIRNETTSPHIDTFNNEVISMNTDVSTENIDEIEMKQDKTHKETSQQLQENNLENNQDIKTEVELSLTKHSSDISIHKSSISNHSSINQSIEHYITTQEESIVNNDKDNEKNSPKHPYRPPPPKLNQTKHTSISLSYSGGENDDVISKNDKLNDNSQIDTTNNNNYETNVQTSLKQQQNENDLDQHKPQYKRPTIKSNIKHVFTNLRKSFKRKDKPSIKHVVNDHDNVENNHTYTTQQPMTTHAYYNNNNNNDYIDHRSRQSNFPSSSSSHQEYHHQYYRNSNEIQENQSQLSNAQSLNISITDSLQQLKRPEEDIDIIYSTEIIAPPAIPTKMSSDPNNPIYVNHSIKPNRPPTIDRKETDENDKHVYANSQELRTALKAKEFAASAIVDSVVSNRETYWKDELNSRDTTNQPLNVNYQQYYLTRSEQSTPHLSIRSQSYPTNNYHEQKKLYLTSDFLSTQHQLSSQKPTRPSNPPLLSPMDHHQRQDKLDEKNQIGIRRLDLMNSINPGDKFTDYDHGHFNNTVGYYNTEPLSIQYQPNHSYTMRSDRRIVSPGSLDRRYPQEYDQYYSSPEARRVQTMRYTDYPTRPRIYQPTYQAATLSFNEFDHHYNNGGTLKPRKPKIITERYKCSEVYNWPPKFPKLKRHKTNPPKQIHTAQDHIVIKQQLKTTAGNNYSPTIQQTESNTEQIHCTKINNQYQLPNCKRELSISPERQVTSLHSLQRSTLLEKSNRTPGTETRDQLFIADYKLTPNNQIGSTKPDALALPYFAKMTENKRFSKFHYNNTTTTNHNNNNNITMSSEVMRSDSPKSLASLIDALKMIHPLLYNLNENYIPLSLTDHDDNNNNSKLFIHCLSEYLFTCMKLRSLDLKGEFVTFLFPLKHFNEQLWNKYGTIDDWNELSIVCEPNTNYEYVVLNTANESSQKIRFPTKTIDKLLTNWLDNQTTKSPSSGNRHSFESKNNTEKHSDDKLLHSISLAVTLKTLLNLFKKHEKVESDEHHPHQEQEQQQQEQQPCIDLFLTCIKLSVLLSLSECLDKNQSIQLNLTPEHILLILTPSNCLTIFKHYEKIQNNKQNEKSANTDNDDNNNHNETHDLQSLLRIMNIQYDTIHESINDLIKQLYEIIQHKYQYSDMITSLLKSVAPPDWITMCVARICLYNQTNT</sequence>
<dbReference type="WBParaSite" id="SMRG1_84400.10">
    <property type="protein sequence ID" value="SMRG1_84400.10"/>
    <property type="gene ID" value="SMRG1_84400"/>
</dbReference>
<feature type="compositionally biased region" description="Polar residues" evidence="1">
    <location>
        <begin position="821"/>
        <end position="841"/>
    </location>
</feature>
<name>A0AA85AGV3_9TREM</name>
<reference evidence="3" key="1">
    <citation type="submission" date="2023-11" db="UniProtKB">
        <authorList>
            <consortium name="WormBaseParasite"/>
        </authorList>
    </citation>
    <scope>IDENTIFICATION</scope>
</reference>
<feature type="compositionally biased region" description="Low complexity" evidence="1">
    <location>
        <begin position="150"/>
        <end position="160"/>
    </location>
</feature>
<accession>A0AA85AGV3</accession>
<feature type="compositionally biased region" description="Basic and acidic residues" evidence="1">
    <location>
        <begin position="1059"/>
        <end position="1069"/>
    </location>
</feature>
<evidence type="ECO:0000313" key="2">
    <source>
        <dbReference type="Proteomes" id="UP000050790"/>
    </source>
</evidence>
<feature type="compositionally biased region" description="Polar residues" evidence="1">
    <location>
        <begin position="258"/>
        <end position="270"/>
    </location>
</feature>